<keyword evidence="2" id="KW-1185">Reference proteome</keyword>
<dbReference type="PANTHER" id="PTHR10622:SF12">
    <property type="entry name" value="HET DOMAIN-CONTAINING PROTEIN"/>
    <property type="match status" value="1"/>
</dbReference>
<dbReference type="PANTHER" id="PTHR10622">
    <property type="entry name" value="HET DOMAIN-CONTAINING PROTEIN"/>
    <property type="match status" value="1"/>
</dbReference>
<dbReference type="AlphaFoldDB" id="A0A0C9ZGC3"/>
<proteinExistence type="predicted"/>
<reference evidence="2" key="2">
    <citation type="submission" date="2015-01" db="EMBL/GenBank/DDBJ databases">
        <title>Evolutionary Origins and Diversification of the Mycorrhizal Mutualists.</title>
        <authorList>
            <consortium name="DOE Joint Genome Institute"/>
            <consortium name="Mycorrhizal Genomics Consortium"/>
            <person name="Kohler A."/>
            <person name="Kuo A."/>
            <person name="Nagy L.G."/>
            <person name="Floudas D."/>
            <person name="Copeland A."/>
            <person name="Barry K.W."/>
            <person name="Cichocki N."/>
            <person name="Veneault-Fourrey C."/>
            <person name="LaButti K."/>
            <person name="Lindquist E.A."/>
            <person name="Lipzen A."/>
            <person name="Lundell T."/>
            <person name="Morin E."/>
            <person name="Murat C."/>
            <person name="Riley R."/>
            <person name="Ohm R."/>
            <person name="Sun H."/>
            <person name="Tunlid A."/>
            <person name="Henrissat B."/>
            <person name="Grigoriev I.V."/>
            <person name="Hibbett D.S."/>
            <person name="Martin F."/>
        </authorList>
    </citation>
    <scope>NUCLEOTIDE SEQUENCE [LARGE SCALE GENOMIC DNA]</scope>
    <source>
        <strain evidence="2">441</strain>
    </source>
</reference>
<gene>
    <name evidence="1" type="ORF">PISMIDRAFT_12267</name>
</gene>
<dbReference type="Proteomes" id="UP000054018">
    <property type="component" value="Unassembled WGS sequence"/>
</dbReference>
<protein>
    <submittedName>
        <fullName evidence="1">Uncharacterized protein</fullName>
    </submittedName>
</protein>
<name>A0A0C9ZGC3_9AGAM</name>
<dbReference type="HOGENOM" id="CLU_1294874_0_0_1"/>
<evidence type="ECO:0000313" key="1">
    <source>
        <dbReference type="EMBL" id="KIK21512.1"/>
    </source>
</evidence>
<accession>A0A0C9ZGC3</accession>
<evidence type="ECO:0000313" key="2">
    <source>
        <dbReference type="Proteomes" id="UP000054018"/>
    </source>
</evidence>
<sequence>MRSCSQFSLELSAEGHVSIGIPFLQTRDVYPVFSSLSLALFQNITIVLHGDQGIQGTGHETEFLKELDDKTTSYAILSHRWGNEHGTRGGSQLNVSVVPQLENVYLHDVNAPAFLTEVDFDKFGRTNGWFEWFSQGLTPQEFTAPMKLEFFNNSWVSTGSRWNLMTTLQDNTRIPKDILSDGQVLRSTGLRKRPCAAHVISWAADWKIERIRC</sequence>
<organism evidence="1 2">
    <name type="scientific">Pisolithus microcarpus 441</name>
    <dbReference type="NCBI Taxonomy" id="765257"/>
    <lineage>
        <taxon>Eukaryota</taxon>
        <taxon>Fungi</taxon>
        <taxon>Dikarya</taxon>
        <taxon>Basidiomycota</taxon>
        <taxon>Agaricomycotina</taxon>
        <taxon>Agaricomycetes</taxon>
        <taxon>Agaricomycetidae</taxon>
        <taxon>Boletales</taxon>
        <taxon>Sclerodermatineae</taxon>
        <taxon>Pisolithaceae</taxon>
        <taxon>Pisolithus</taxon>
    </lineage>
</organism>
<dbReference type="EMBL" id="KN833751">
    <property type="protein sequence ID" value="KIK21512.1"/>
    <property type="molecule type" value="Genomic_DNA"/>
</dbReference>
<reference evidence="1 2" key="1">
    <citation type="submission" date="2014-04" db="EMBL/GenBank/DDBJ databases">
        <authorList>
            <consortium name="DOE Joint Genome Institute"/>
            <person name="Kuo A."/>
            <person name="Kohler A."/>
            <person name="Costa M.D."/>
            <person name="Nagy L.G."/>
            <person name="Floudas D."/>
            <person name="Copeland A."/>
            <person name="Barry K.W."/>
            <person name="Cichocki N."/>
            <person name="Veneault-Fourrey C."/>
            <person name="LaButti K."/>
            <person name="Lindquist E.A."/>
            <person name="Lipzen A."/>
            <person name="Lundell T."/>
            <person name="Morin E."/>
            <person name="Murat C."/>
            <person name="Sun H."/>
            <person name="Tunlid A."/>
            <person name="Henrissat B."/>
            <person name="Grigoriev I.V."/>
            <person name="Hibbett D.S."/>
            <person name="Martin F."/>
            <person name="Nordberg H.P."/>
            <person name="Cantor M.N."/>
            <person name="Hua S.X."/>
        </authorList>
    </citation>
    <scope>NUCLEOTIDE SEQUENCE [LARGE SCALE GENOMIC DNA]</scope>
    <source>
        <strain evidence="1 2">441</strain>
    </source>
</reference>